<dbReference type="AlphaFoldDB" id="A0A955LWV7"/>
<keyword evidence="1" id="KW-0812">Transmembrane</keyword>
<dbReference type="Proteomes" id="UP000699691">
    <property type="component" value="Unassembled WGS sequence"/>
</dbReference>
<feature type="transmembrane region" description="Helical" evidence="1">
    <location>
        <begin position="46"/>
        <end position="67"/>
    </location>
</feature>
<feature type="non-terminal residue" evidence="2">
    <location>
        <position position="1"/>
    </location>
</feature>
<comment type="caution">
    <text evidence="2">The sequence shown here is derived from an EMBL/GenBank/DDBJ whole genome shotgun (WGS) entry which is preliminary data.</text>
</comment>
<protein>
    <submittedName>
        <fullName evidence="2">Uncharacterized protein</fullName>
    </submittedName>
</protein>
<reference evidence="2" key="2">
    <citation type="journal article" date="2021" name="Microbiome">
        <title>Successional dynamics and alternative stable states in a saline activated sludge microbial community over 9 years.</title>
        <authorList>
            <person name="Wang Y."/>
            <person name="Ye J."/>
            <person name="Ju F."/>
            <person name="Liu L."/>
            <person name="Boyd J.A."/>
            <person name="Deng Y."/>
            <person name="Parks D.H."/>
            <person name="Jiang X."/>
            <person name="Yin X."/>
            <person name="Woodcroft B.J."/>
            <person name="Tyson G.W."/>
            <person name="Hugenholtz P."/>
            <person name="Polz M.F."/>
            <person name="Zhang T."/>
        </authorList>
    </citation>
    <scope>NUCLEOTIDE SEQUENCE</scope>
    <source>
        <strain evidence="2">HKST-UBA02</strain>
    </source>
</reference>
<sequence length="68" mass="7991">SRKLVYITDRLPRICYDKNMPTFFRQEKKQPFMYSAIETRRSKPNYSGWVVGGILFSGLLLVAYLILT</sequence>
<organism evidence="2 3">
    <name type="scientific">candidate division WWE3 bacterium</name>
    <dbReference type="NCBI Taxonomy" id="2053526"/>
    <lineage>
        <taxon>Bacteria</taxon>
        <taxon>Katanobacteria</taxon>
    </lineage>
</organism>
<keyword evidence="1" id="KW-1133">Transmembrane helix</keyword>
<dbReference type="EMBL" id="JAGQKY010000231">
    <property type="protein sequence ID" value="MCA9397998.1"/>
    <property type="molecule type" value="Genomic_DNA"/>
</dbReference>
<evidence type="ECO:0000313" key="2">
    <source>
        <dbReference type="EMBL" id="MCA9397998.1"/>
    </source>
</evidence>
<gene>
    <name evidence="2" type="ORF">KC573_04150</name>
</gene>
<evidence type="ECO:0000313" key="3">
    <source>
        <dbReference type="Proteomes" id="UP000699691"/>
    </source>
</evidence>
<name>A0A955LWV7_UNCKA</name>
<proteinExistence type="predicted"/>
<keyword evidence="1" id="KW-0472">Membrane</keyword>
<evidence type="ECO:0000256" key="1">
    <source>
        <dbReference type="SAM" id="Phobius"/>
    </source>
</evidence>
<accession>A0A955LWV7</accession>
<reference evidence="2" key="1">
    <citation type="submission" date="2020-04" db="EMBL/GenBank/DDBJ databases">
        <authorList>
            <person name="Zhang T."/>
        </authorList>
    </citation>
    <scope>NUCLEOTIDE SEQUENCE</scope>
    <source>
        <strain evidence="2">HKST-UBA02</strain>
    </source>
</reference>